<feature type="compositionally biased region" description="Basic and acidic residues" evidence="1">
    <location>
        <begin position="148"/>
        <end position="157"/>
    </location>
</feature>
<accession>A0A0L0T834</accession>
<dbReference type="Proteomes" id="UP000054350">
    <property type="component" value="Unassembled WGS sequence"/>
</dbReference>
<feature type="compositionally biased region" description="Low complexity" evidence="1">
    <location>
        <begin position="42"/>
        <end position="64"/>
    </location>
</feature>
<feature type="region of interest" description="Disordered" evidence="1">
    <location>
        <begin position="1"/>
        <end position="70"/>
    </location>
</feature>
<feature type="region of interest" description="Disordered" evidence="1">
    <location>
        <begin position="144"/>
        <end position="201"/>
    </location>
</feature>
<dbReference type="AlphaFoldDB" id="A0A0L0T834"/>
<proteinExistence type="predicted"/>
<sequence>MAMPNYLTTTAGMTPASTPPTSIQSGSTRPGTAMSGTSALTGSAARPESGASAPSSSSRPGTASFFASPAKAQETVKDARYLVEEAFRTCGELISHFNMGIYNNLDQVAHMGPETYRVKLLDRLHQLDEKIDDLLMDLEDSASAPPELHARSTPERMGHHRLAANGVSGASTPASDAMDVDGDGKSPRPGQQARVVAGPAP</sequence>
<evidence type="ECO:0000256" key="1">
    <source>
        <dbReference type="SAM" id="MobiDB-lite"/>
    </source>
</evidence>
<keyword evidence="3" id="KW-1185">Reference proteome</keyword>
<evidence type="ECO:0000313" key="3">
    <source>
        <dbReference type="Proteomes" id="UP000054350"/>
    </source>
</evidence>
<evidence type="ECO:0000313" key="2">
    <source>
        <dbReference type="EMBL" id="KNE70861.1"/>
    </source>
</evidence>
<protein>
    <submittedName>
        <fullName evidence="2">Uncharacterized protein</fullName>
    </submittedName>
</protein>
<name>A0A0L0T834_ALLM3</name>
<reference evidence="2 3" key="1">
    <citation type="submission" date="2009-11" db="EMBL/GenBank/DDBJ databases">
        <title>Annotation of Allomyces macrogynus ATCC 38327.</title>
        <authorList>
            <consortium name="The Broad Institute Genome Sequencing Platform"/>
            <person name="Russ C."/>
            <person name="Cuomo C."/>
            <person name="Burger G."/>
            <person name="Gray M.W."/>
            <person name="Holland P.W.H."/>
            <person name="King N."/>
            <person name="Lang F.B.F."/>
            <person name="Roger A.J."/>
            <person name="Ruiz-Trillo I."/>
            <person name="Young S.K."/>
            <person name="Zeng Q."/>
            <person name="Gargeya S."/>
            <person name="Fitzgerald M."/>
            <person name="Haas B."/>
            <person name="Abouelleil A."/>
            <person name="Alvarado L."/>
            <person name="Arachchi H.M."/>
            <person name="Berlin A."/>
            <person name="Chapman S.B."/>
            <person name="Gearin G."/>
            <person name="Goldberg J."/>
            <person name="Griggs A."/>
            <person name="Gujja S."/>
            <person name="Hansen M."/>
            <person name="Heiman D."/>
            <person name="Howarth C."/>
            <person name="Larimer J."/>
            <person name="Lui A."/>
            <person name="MacDonald P.J.P."/>
            <person name="McCowen C."/>
            <person name="Montmayeur A."/>
            <person name="Murphy C."/>
            <person name="Neiman D."/>
            <person name="Pearson M."/>
            <person name="Priest M."/>
            <person name="Roberts A."/>
            <person name="Saif S."/>
            <person name="Shea T."/>
            <person name="Sisk P."/>
            <person name="Stolte C."/>
            <person name="Sykes S."/>
            <person name="Wortman J."/>
            <person name="Nusbaum C."/>
            <person name="Birren B."/>
        </authorList>
    </citation>
    <scope>NUCLEOTIDE SEQUENCE [LARGE SCALE GENOMIC DNA]</scope>
    <source>
        <strain evidence="2 3">ATCC 38327</strain>
    </source>
</reference>
<feature type="compositionally biased region" description="Polar residues" evidence="1">
    <location>
        <begin position="1"/>
        <end position="41"/>
    </location>
</feature>
<dbReference type="VEuPathDB" id="FungiDB:AMAG_14968"/>
<reference evidence="3" key="2">
    <citation type="submission" date="2009-11" db="EMBL/GenBank/DDBJ databases">
        <title>The Genome Sequence of Allomyces macrogynus strain ATCC 38327.</title>
        <authorList>
            <consortium name="The Broad Institute Genome Sequencing Platform"/>
            <person name="Russ C."/>
            <person name="Cuomo C."/>
            <person name="Shea T."/>
            <person name="Young S.K."/>
            <person name="Zeng Q."/>
            <person name="Koehrsen M."/>
            <person name="Haas B."/>
            <person name="Borodovsky M."/>
            <person name="Guigo R."/>
            <person name="Alvarado L."/>
            <person name="Berlin A."/>
            <person name="Borenstein D."/>
            <person name="Chen Z."/>
            <person name="Engels R."/>
            <person name="Freedman E."/>
            <person name="Gellesch M."/>
            <person name="Goldberg J."/>
            <person name="Griggs A."/>
            <person name="Gujja S."/>
            <person name="Heiman D."/>
            <person name="Hepburn T."/>
            <person name="Howarth C."/>
            <person name="Jen D."/>
            <person name="Larson L."/>
            <person name="Lewis B."/>
            <person name="Mehta T."/>
            <person name="Park D."/>
            <person name="Pearson M."/>
            <person name="Roberts A."/>
            <person name="Saif S."/>
            <person name="Shenoy N."/>
            <person name="Sisk P."/>
            <person name="Stolte C."/>
            <person name="Sykes S."/>
            <person name="Walk T."/>
            <person name="White J."/>
            <person name="Yandava C."/>
            <person name="Burger G."/>
            <person name="Gray M.W."/>
            <person name="Holland P.W.H."/>
            <person name="King N."/>
            <person name="Lang F.B.F."/>
            <person name="Roger A.J."/>
            <person name="Ruiz-Trillo I."/>
            <person name="Lander E."/>
            <person name="Nusbaum C."/>
        </authorList>
    </citation>
    <scope>NUCLEOTIDE SEQUENCE [LARGE SCALE GENOMIC DNA]</scope>
    <source>
        <strain evidence="3">ATCC 38327</strain>
    </source>
</reference>
<gene>
    <name evidence="2" type="ORF">AMAG_14968</name>
</gene>
<organism evidence="2 3">
    <name type="scientific">Allomyces macrogynus (strain ATCC 38327)</name>
    <name type="common">Allomyces javanicus var. macrogynus</name>
    <dbReference type="NCBI Taxonomy" id="578462"/>
    <lineage>
        <taxon>Eukaryota</taxon>
        <taxon>Fungi</taxon>
        <taxon>Fungi incertae sedis</taxon>
        <taxon>Blastocladiomycota</taxon>
        <taxon>Blastocladiomycetes</taxon>
        <taxon>Blastocladiales</taxon>
        <taxon>Blastocladiaceae</taxon>
        <taxon>Allomyces</taxon>
    </lineage>
</organism>
<dbReference type="OrthoDB" id="2423920at2759"/>
<dbReference type="EMBL" id="GG745368">
    <property type="protein sequence ID" value="KNE70861.1"/>
    <property type="molecule type" value="Genomic_DNA"/>
</dbReference>